<accession>A0A8H4GRN1</accession>
<evidence type="ECO:0000313" key="3">
    <source>
        <dbReference type="Proteomes" id="UP000653565"/>
    </source>
</evidence>
<feature type="region of interest" description="Disordered" evidence="1">
    <location>
        <begin position="96"/>
        <end position="117"/>
    </location>
</feature>
<protein>
    <submittedName>
        <fullName evidence="2">Uncharacterized protein</fullName>
    </submittedName>
</protein>
<evidence type="ECO:0000256" key="1">
    <source>
        <dbReference type="SAM" id="MobiDB-lite"/>
    </source>
</evidence>
<name>A0A8H4GRN1_9EURO</name>
<gene>
    <name evidence="2" type="ORF">CNMCM6805_003964</name>
</gene>
<evidence type="ECO:0000313" key="2">
    <source>
        <dbReference type="EMBL" id="KAF4226864.1"/>
    </source>
</evidence>
<dbReference type="EMBL" id="JAAAPX010000214">
    <property type="protein sequence ID" value="KAF4226864.1"/>
    <property type="molecule type" value="Genomic_DNA"/>
</dbReference>
<reference evidence="2" key="2">
    <citation type="submission" date="2020-04" db="EMBL/GenBank/DDBJ databases">
        <authorList>
            <person name="Santos R.A.C."/>
            <person name="Steenwyk J.L."/>
            <person name="Rivero-Menendez O."/>
            <person name="Mead M.E."/>
            <person name="Silva L.P."/>
            <person name="Bastos R.W."/>
            <person name="Alastruey-Izquierdo A."/>
            <person name="Goldman G.H."/>
            <person name="Rokas A."/>
        </authorList>
    </citation>
    <scope>NUCLEOTIDE SEQUENCE</scope>
    <source>
        <strain evidence="2">CNM-CM6805</strain>
    </source>
</reference>
<comment type="caution">
    <text evidence="2">The sequence shown here is derived from an EMBL/GenBank/DDBJ whole genome shotgun (WGS) entry which is preliminary data.</text>
</comment>
<organism evidence="2 3">
    <name type="scientific">Aspergillus fumigatiaffinis</name>
    <dbReference type="NCBI Taxonomy" id="340414"/>
    <lineage>
        <taxon>Eukaryota</taxon>
        <taxon>Fungi</taxon>
        <taxon>Dikarya</taxon>
        <taxon>Ascomycota</taxon>
        <taxon>Pezizomycotina</taxon>
        <taxon>Eurotiomycetes</taxon>
        <taxon>Eurotiomycetidae</taxon>
        <taxon>Eurotiales</taxon>
        <taxon>Aspergillaceae</taxon>
        <taxon>Aspergillus</taxon>
        <taxon>Aspergillus subgen. Fumigati</taxon>
    </lineage>
</organism>
<feature type="compositionally biased region" description="Polar residues" evidence="1">
    <location>
        <begin position="108"/>
        <end position="117"/>
    </location>
</feature>
<keyword evidence="3" id="KW-1185">Reference proteome</keyword>
<dbReference type="Proteomes" id="UP000653565">
    <property type="component" value="Unassembled WGS sequence"/>
</dbReference>
<dbReference type="AlphaFoldDB" id="A0A8H4GRN1"/>
<reference evidence="2" key="1">
    <citation type="journal article" date="2020" name="bioRxiv">
        <title>Genomic and phenotypic heterogeneity of clinical isolates of the human pathogens Aspergillus fumigatus, Aspergillus lentulus and Aspergillus fumigatiaffinis.</title>
        <authorList>
            <person name="dos Santos R.A.C."/>
            <person name="Steenwyk J.L."/>
            <person name="Rivero-Menendez O."/>
            <person name="Mead M.E."/>
            <person name="Silva L.P."/>
            <person name="Bastos R.W."/>
            <person name="Alastruey-Izquierdo A."/>
            <person name="Goldman G.H."/>
            <person name="Rokas A."/>
        </authorList>
    </citation>
    <scope>NUCLEOTIDE SEQUENCE</scope>
    <source>
        <strain evidence="2">CNM-CM6805</strain>
    </source>
</reference>
<sequence length="511" mass="55859">MSSSVIAPSPGEGSSMRGQHLVDENHYETAITHGAPPPVPYLPSAARITLSHAELYPNANFDRLIYNSEGTNRNLSAAPMSGTPVAISTRSLDVLPEPDTGVSPYPTPSTRCATSPAENELGLAGSGHDRVLHEHSDNPQPITDAYAVSAATPSVFASPGPYAAALSYPTPSTQWASSPPMEALLAVTGSVPEPLPHQGRNGPPSTIGPYPASAATALNSEFAAVRQNETKLRLLQSCKLELDAKNIGCVLEAERFLMIRDARETLMALLSPDQWETNLSRGLHGLGLPREWRGIKGAVNYLRVLDAKKVPEYSIKERFALLLLSLNYKDLCDHPAKYCLERLDATGVLNSILREYHDDPRASKSPKQRRDKITASYLKFGKWLWRLAPPLGLGIFLLSADELLRIMNKTTFKPGHFNALTTLASYTRPGTIRLFHLLEPAVKCIMFGQVTDNVRDNISNLLRSEALAIAVNEDSQALRRQETANFWMVVEATEPSRKEKMSELLAQLPAA</sequence>
<dbReference type="OrthoDB" id="4508405at2759"/>
<proteinExistence type="predicted"/>